<proteinExistence type="predicted"/>
<feature type="transmembrane region" description="Helical" evidence="2">
    <location>
        <begin position="859"/>
        <end position="883"/>
    </location>
</feature>
<dbReference type="InterPro" id="IPR018253">
    <property type="entry name" value="DnaJ_domain_CS"/>
</dbReference>
<gene>
    <name evidence="4" type="ORF">ZIOFF_053846</name>
</gene>
<dbReference type="AlphaFoldDB" id="A0A8J5KD78"/>
<keyword evidence="2" id="KW-0812">Transmembrane</keyword>
<evidence type="ECO:0000256" key="1">
    <source>
        <dbReference type="SAM" id="MobiDB-lite"/>
    </source>
</evidence>
<reference evidence="4 5" key="1">
    <citation type="submission" date="2020-08" db="EMBL/GenBank/DDBJ databases">
        <title>Plant Genome Project.</title>
        <authorList>
            <person name="Zhang R.-G."/>
        </authorList>
    </citation>
    <scope>NUCLEOTIDE SEQUENCE [LARGE SCALE GENOMIC DNA]</scope>
    <source>
        <tissue evidence="4">Rhizome</tissue>
    </source>
</reference>
<feature type="region of interest" description="Disordered" evidence="1">
    <location>
        <begin position="442"/>
        <end position="528"/>
    </location>
</feature>
<feature type="compositionally biased region" description="Polar residues" evidence="1">
    <location>
        <begin position="477"/>
        <end position="503"/>
    </location>
</feature>
<sequence>MECNKDEALRAKAIAEKKFMEKDYMGAKKFALKAQNLFPAFEGVIQLISTLDVYIASEHKANGENDWYSILRVSSTADEDTVKKQYRKLALLLHPDKNKSVGAEGAFKLISEAWSVLSDKSRRMLYDQKVQKSFQPTKNQTVPGNFNGFYKFSKNTVKAHMGNGSTRVVSATTNPSHKPSAPETFWTSCNKCNMQYEYLKVYLNHTLLCPSCHEPFLAKETKSPSNQFVNSVPISQQSQPNDNHSAPSKNASGQVSSNSMPQGKETTGLQNGANPGSFTNSNFQWRSFSRSAGVASATASSAAAAQAANVVHQTYEKVRRKREEAQAAARRDVSLRRKNNALKKNTNPSGAPNAGQSVDIRVTQGRGISHDPGSDKRAVLTQQFHSSGTNEVGGNCGDLLKTRMAERANNPYIQFCLFNTRKMWIEMTKSAIKEKLKEWKSTASMKPDEKENVKKKQKLCETGKDEGKDVAHGDATGQKQTLEPQNDTIQCLNENKPPNFQSTESDDETNEPMSIDVPDADFHDFDNDRSEKAFRGDEIWATYDDEDGMPRYYALVQKVITLNPFKIRFSFLTSKSNSEFGPLNWVASGFPKSCGDFRIGRYEVTDTINIFSHKVTWEKGPRGIIKIVPRKGETWALYRNWSPEWNEHTPDDVIYKYDMVEVLEDYNEEHGVSIIPLVKISEFRTVFSRNTDPKQIKRIQKEEMFRFSHQVPSHLLTGEEAENSPKGYFELDPAATPLELLQIIKDSKTEAVAEAIEPTDWSIPTWKLPTVTEGTRSPIPSLGSLLFLVAIRHASTMFFFVGSKAMVIDSIPFCSSCLLHPPSSSLPICPSIDNFSRIPLHLAAYKWISADVRVRFADIYYCFFFSLFLSDLALFCISSFHFFAHPSHRIRVFWLKRAIRQELLLRDEDLTDVGFGQSYSRHWVVEDAQGCAVQLRMCGEFLKMCKEDAQPLREALSSRRTSAKQ</sequence>
<dbReference type="Gene3D" id="1.10.287.110">
    <property type="entry name" value="DnaJ domain"/>
    <property type="match status" value="1"/>
</dbReference>
<dbReference type="InterPro" id="IPR001623">
    <property type="entry name" value="DnaJ_domain"/>
</dbReference>
<dbReference type="SMART" id="SM00271">
    <property type="entry name" value="DnaJ"/>
    <property type="match status" value="1"/>
</dbReference>
<dbReference type="Pfam" id="PF23551">
    <property type="entry name" value="Zn_ribbon_20"/>
    <property type="match status" value="1"/>
</dbReference>
<dbReference type="PANTHER" id="PTHR44137:SF32">
    <property type="entry name" value="DNAJ HEAT SHOCK AMINO-TERMINAL DOMAIN PROTEIN"/>
    <property type="match status" value="1"/>
</dbReference>
<keyword evidence="2" id="KW-1133">Transmembrane helix</keyword>
<feature type="domain" description="J" evidence="3">
    <location>
        <begin position="66"/>
        <end position="130"/>
    </location>
</feature>
<dbReference type="PROSITE" id="PS00636">
    <property type="entry name" value="DNAJ_1"/>
    <property type="match status" value="1"/>
</dbReference>
<feature type="compositionally biased region" description="Basic and acidic residues" evidence="1">
    <location>
        <begin position="319"/>
        <end position="335"/>
    </location>
</feature>
<dbReference type="PANTHER" id="PTHR44137">
    <property type="entry name" value="BNAC03G44070D PROTEIN"/>
    <property type="match status" value="1"/>
</dbReference>
<dbReference type="Proteomes" id="UP000734854">
    <property type="component" value="Unassembled WGS sequence"/>
</dbReference>
<dbReference type="CDD" id="cd06257">
    <property type="entry name" value="DnaJ"/>
    <property type="match status" value="1"/>
</dbReference>
<evidence type="ECO:0000313" key="4">
    <source>
        <dbReference type="EMBL" id="KAG6485312.1"/>
    </source>
</evidence>
<organism evidence="4 5">
    <name type="scientific">Zingiber officinale</name>
    <name type="common">Ginger</name>
    <name type="synonym">Amomum zingiber</name>
    <dbReference type="NCBI Taxonomy" id="94328"/>
    <lineage>
        <taxon>Eukaryota</taxon>
        <taxon>Viridiplantae</taxon>
        <taxon>Streptophyta</taxon>
        <taxon>Embryophyta</taxon>
        <taxon>Tracheophyta</taxon>
        <taxon>Spermatophyta</taxon>
        <taxon>Magnoliopsida</taxon>
        <taxon>Liliopsida</taxon>
        <taxon>Zingiberales</taxon>
        <taxon>Zingiberaceae</taxon>
        <taxon>Zingiber</taxon>
    </lineage>
</organism>
<feature type="region of interest" description="Disordered" evidence="1">
    <location>
        <begin position="319"/>
        <end position="357"/>
    </location>
</feature>
<dbReference type="PRINTS" id="PR00625">
    <property type="entry name" value="JDOMAIN"/>
</dbReference>
<dbReference type="InterPro" id="IPR036869">
    <property type="entry name" value="J_dom_sf"/>
</dbReference>
<accession>A0A8J5KD78</accession>
<name>A0A8J5KD78_ZINOF</name>
<dbReference type="SUPFAM" id="SSF46565">
    <property type="entry name" value="Chaperone J-domain"/>
    <property type="match status" value="1"/>
</dbReference>
<dbReference type="Pfam" id="PF11926">
    <property type="entry name" value="DUF3444"/>
    <property type="match status" value="1"/>
</dbReference>
<dbReference type="GO" id="GO:0005783">
    <property type="term" value="C:endoplasmic reticulum"/>
    <property type="evidence" value="ECO:0007669"/>
    <property type="project" value="UniProtKB-ARBA"/>
</dbReference>
<dbReference type="InterPro" id="IPR056988">
    <property type="entry name" value="Zn_ribbon_pln"/>
</dbReference>
<feature type="compositionally biased region" description="Polar residues" evidence="1">
    <location>
        <begin position="342"/>
        <end position="356"/>
    </location>
</feature>
<evidence type="ECO:0000313" key="5">
    <source>
        <dbReference type="Proteomes" id="UP000734854"/>
    </source>
</evidence>
<dbReference type="PROSITE" id="PS50076">
    <property type="entry name" value="DNAJ_2"/>
    <property type="match status" value="1"/>
</dbReference>
<evidence type="ECO:0000256" key="2">
    <source>
        <dbReference type="SAM" id="Phobius"/>
    </source>
</evidence>
<dbReference type="EMBL" id="JACMSC010000015">
    <property type="protein sequence ID" value="KAG6485312.1"/>
    <property type="molecule type" value="Genomic_DNA"/>
</dbReference>
<feature type="compositionally biased region" description="Basic and acidic residues" evidence="1">
    <location>
        <begin position="442"/>
        <end position="472"/>
    </location>
</feature>
<dbReference type="Pfam" id="PF00226">
    <property type="entry name" value="DnaJ"/>
    <property type="match status" value="1"/>
</dbReference>
<feature type="region of interest" description="Disordered" evidence="1">
    <location>
        <begin position="224"/>
        <end position="282"/>
    </location>
</feature>
<evidence type="ECO:0000259" key="3">
    <source>
        <dbReference type="PROSITE" id="PS50076"/>
    </source>
</evidence>
<keyword evidence="2" id="KW-0472">Membrane</keyword>
<comment type="caution">
    <text evidence="4">The sequence shown here is derived from an EMBL/GenBank/DDBJ whole genome shotgun (WGS) entry which is preliminary data.</text>
</comment>
<keyword evidence="5" id="KW-1185">Reference proteome</keyword>
<dbReference type="InterPro" id="IPR024593">
    <property type="entry name" value="DUF3444"/>
</dbReference>
<protein>
    <recommendedName>
        <fullName evidence="3">J domain-containing protein</fullName>
    </recommendedName>
</protein>